<dbReference type="EMBL" id="JAIWYP010000008">
    <property type="protein sequence ID" value="KAH3787722.1"/>
    <property type="molecule type" value="Genomic_DNA"/>
</dbReference>
<name>A0A9D4EWY4_DREPO</name>
<dbReference type="Proteomes" id="UP000828390">
    <property type="component" value="Unassembled WGS sequence"/>
</dbReference>
<evidence type="ECO:0000313" key="2">
    <source>
        <dbReference type="Proteomes" id="UP000828390"/>
    </source>
</evidence>
<accession>A0A9D4EWY4</accession>
<sequence length="119" mass="13419">MSQLEKQAHKAAGRPVLLSSHAQLRQVCPQGTWETSVTKQPCTAETGMSTRQLGDQCYLIVMHSLDRYVHKAAGRPVLLSRHTQLRKICPQGRWETSVTKHPCKSWTGMSTRQLGDQCY</sequence>
<reference evidence="1" key="2">
    <citation type="submission" date="2020-11" db="EMBL/GenBank/DDBJ databases">
        <authorList>
            <person name="McCartney M.A."/>
            <person name="Auch B."/>
            <person name="Kono T."/>
            <person name="Mallez S."/>
            <person name="Becker A."/>
            <person name="Gohl D.M."/>
            <person name="Silverstein K.A.T."/>
            <person name="Koren S."/>
            <person name="Bechman K.B."/>
            <person name="Herman A."/>
            <person name="Abrahante J.E."/>
            <person name="Garbe J."/>
        </authorList>
    </citation>
    <scope>NUCLEOTIDE SEQUENCE</scope>
    <source>
        <strain evidence="1">Duluth1</strain>
        <tissue evidence="1">Whole animal</tissue>
    </source>
</reference>
<dbReference type="AlphaFoldDB" id="A0A9D4EWY4"/>
<gene>
    <name evidence="1" type="ORF">DPMN_165849</name>
</gene>
<organism evidence="1 2">
    <name type="scientific">Dreissena polymorpha</name>
    <name type="common">Zebra mussel</name>
    <name type="synonym">Mytilus polymorpha</name>
    <dbReference type="NCBI Taxonomy" id="45954"/>
    <lineage>
        <taxon>Eukaryota</taxon>
        <taxon>Metazoa</taxon>
        <taxon>Spiralia</taxon>
        <taxon>Lophotrochozoa</taxon>
        <taxon>Mollusca</taxon>
        <taxon>Bivalvia</taxon>
        <taxon>Autobranchia</taxon>
        <taxon>Heteroconchia</taxon>
        <taxon>Euheterodonta</taxon>
        <taxon>Imparidentia</taxon>
        <taxon>Neoheterodontei</taxon>
        <taxon>Myida</taxon>
        <taxon>Dreissenoidea</taxon>
        <taxon>Dreissenidae</taxon>
        <taxon>Dreissena</taxon>
    </lineage>
</organism>
<comment type="caution">
    <text evidence="1">The sequence shown here is derived from an EMBL/GenBank/DDBJ whole genome shotgun (WGS) entry which is preliminary data.</text>
</comment>
<protein>
    <submittedName>
        <fullName evidence="1">Uncharacterized protein</fullName>
    </submittedName>
</protein>
<reference evidence="1" key="1">
    <citation type="journal article" date="2019" name="bioRxiv">
        <title>The Genome of the Zebra Mussel, Dreissena polymorpha: A Resource for Invasive Species Research.</title>
        <authorList>
            <person name="McCartney M.A."/>
            <person name="Auch B."/>
            <person name="Kono T."/>
            <person name="Mallez S."/>
            <person name="Zhang Y."/>
            <person name="Obille A."/>
            <person name="Becker A."/>
            <person name="Abrahante J.E."/>
            <person name="Garbe J."/>
            <person name="Badalamenti J.P."/>
            <person name="Herman A."/>
            <person name="Mangelson H."/>
            <person name="Liachko I."/>
            <person name="Sullivan S."/>
            <person name="Sone E.D."/>
            <person name="Koren S."/>
            <person name="Silverstein K.A.T."/>
            <person name="Beckman K.B."/>
            <person name="Gohl D.M."/>
        </authorList>
    </citation>
    <scope>NUCLEOTIDE SEQUENCE</scope>
    <source>
        <strain evidence="1">Duluth1</strain>
        <tissue evidence="1">Whole animal</tissue>
    </source>
</reference>
<proteinExistence type="predicted"/>
<keyword evidence="2" id="KW-1185">Reference proteome</keyword>
<evidence type="ECO:0000313" key="1">
    <source>
        <dbReference type="EMBL" id="KAH3787722.1"/>
    </source>
</evidence>